<comment type="similarity">
    <text evidence="1 4">Belongs to the yippee family.</text>
</comment>
<dbReference type="InterPro" id="IPR034751">
    <property type="entry name" value="Yippee"/>
</dbReference>
<protein>
    <recommendedName>
        <fullName evidence="4">Protein yippee-like</fullName>
    </recommendedName>
</protein>
<keyword evidence="2" id="KW-0479">Metal-binding</keyword>
<keyword evidence="5" id="KW-0732">Signal</keyword>
<evidence type="ECO:0000259" key="6">
    <source>
        <dbReference type="PROSITE" id="PS51792"/>
    </source>
</evidence>
<feature type="domain" description="Yippee" evidence="6">
    <location>
        <begin position="54"/>
        <end position="151"/>
    </location>
</feature>
<evidence type="ECO:0000313" key="8">
    <source>
        <dbReference type="Proteomes" id="UP000038830"/>
    </source>
</evidence>
<feature type="signal peptide" evidence="5">
    <location>
        <begin position="1"/>
        <end position="16"/>
    </location>
</feature>
<dbReference type="InterPro" id="IPR039058">
    <property type="entry name" value="Yippee_fam"/>
</dbReference>
<keyword evidence="3" id="KW-0862">Zinc</keyword>
<reference evidence="8" key="1">
    <citation type="journal article" date="2015" name="J. Biotechnol.">
        <title>The structure of the Cyberlindnera jadinii genome and its relation to Candida utilis analyzed by the occurrence of single nucleotide polymorphisms.</title>
        <authorList>
            <person name="Rupp O."/>
            <person name="Brinkrolf K."/>
            <person name="Buerth C."/>
            <person name="Kunigo M."/>
            <person name="Schneider J."/>
            <person name="Jaenicke S."/>
            <person name="Goesmann A."/>
            <person name="Puehler A."/>
            <person name="Jaeger K.-E."/>
            <person name="Ernst J.F."/>
        </authorList>
    </citation>
    <scope>NUCLEOTIDE SEQUENCE [LARGE SCALE GENOMIC DNA]</scope>
    <source>
        <strain evidence="8">ATCC 18201 / CBS 1600 / BCRC 20928 / JCM 3617 / NBRC 0987 / NRRL Y-1542</strain>
    </source>
</reference>
<dbReference type="EMBL" id="CDQK01000004">
    <property type="protein sequence ID" value="CEP23264.1"/>
    <property type="molecule type" value="Genomic_DNA"/>
</dbReference>
<dbReference type="PANTHER" id="PTHR13848">
    <property type="entry name" value="PROTEIN YIPPEE-LIKE CG15309-RELATED"/>
    <property type="match status" value="1"/>
</dbReference>
<organism evidence="7 8">
    <name type="scientific">Cyberlindnera jadinii (strain ATCC 18201 / CBS 1600 / BCRC 20928 / JCM 3617 / NBRC 0987 / NRRL Y-1542)</name>
    <name type="common">Torula yeast</name>
    <name type="synonym">Candida utilis</name>
    <dbReference type="NCBI Taxonomy" id="983966"/>
    <lineage>
        <taxon>Eukaryota</taxon>
        <taxon>Fungi</taxon>
        <taxon>Dikarya</taxon>
        <taxon>Ascomycota</taxon>
        <taxon>Saccharomycotina</taxon>
        <taxon>Saccharomycetes</taxon>
        <taxon>Phaffomycetales</taxon>
        <taxon>Phaffomycetaceae</taxon>
        <taxon>Cyberlindnera</taxon>
    </lineage>
</organism>
<evidence type="ECO:0000313" key="7">
    <source>
        <dbReference type="EMBL" id="CEP23264.1"/>
    </source>
</evidence>
<evidence type="ECO:0000256" key="3">
    <source>
        <dbReference type="ARBA" id="ARBA00022833"/>
    </source>
</evidence>
<feature type="chain" id="PRO_5005216767" description="Protein yippee-like" evidence="5">
    <location>
        <begin position="17"/>
        <end position="151"/>
    </location>
</feature>
<evidence type="ECO:0000256" key="2">
    <source>
        <dbReference type="ARBA" id="ARBA00022723"/>
    </source>
</evidence>
<gene>
    <name evidence="7" type="primary">MOH1</name>
    <name evidence="7" type="ORF">BN1211_3801</name>
</gene>
<evidence type="ECO:0000256" key="1">
    <source>
        <dbReference type="ARBA" id="ARBA00005613"/>
    </source>
</evidence>
<proteinExistence type="inferred from homology"/>
<accession>A0A0H5CFA8</accession>
<dbReference type="Proteomes" id="UP000038830">
    <property type="component" value="Unassembled WGS sequence"/>
</dbReference>
<dbReference type="Pfam" id="PF03226">
    <property type="entry name" value="Yippee-Mis18"/>
    <property type="match status" value="1"/>
</dbReference>
<dbReference type="InterPro" id="IPR004910">
    <property type="entry name" value="Yippee/Mis18/Cereblon"/>
</dbReference>
<evidence type="ECO:0000256" key="5">
    <source>
        <dbReference type="SAM" id="SignalP"/>
    </source>
</evidence>
<evidence type="ECO:0000256" key="4">
    <source>
        <dbReference type="RuleBase" id="RU110713"/>
    </source>
</evidence>
<dbReference type="AlphaFoldDB" id="A0A0H5CFA8"/>
<dbReference type="PROSITE" id="PS51792">
    <property type="entry name" value="YIPPEE"/>
    <property type="match status" value="1"/>
</dbReference>
<dbReference type="GO" id="GO:0046872">
    <property type="term" value="F:metal ion binding"/>
    <property type="evidence" value="ECO:0007669"/>
    <property type="project" value="UniProtKB-KW"/>
</dbReference>
<sequence length="151" mass="17333">MLILLLWYITFRFLPADTSLSSKYKTAEHLNLSGDFASMGLYYQQQLKRTKGNSVYMCENCHAHIFQSCQIVSDSFTGITGQGLLVSRAVNLDEGSIEKRRLRTGTYLVKDVRCVQCHEYLGWKYISSSKEAEKYKEQMLVMEASQLHLSI</sequence>
<name>A0A0H5CFA8_CYBJN</name>